<proteinExistence type="inferred from homology"/>
<dbReference type="SUPFAM" id="SSF111369">
    <property type="entry name" value="HlyD-like secretion proteins"/>
    <property type="match status" value="1"/>
</dbReference>
<comment type="caution">
    <text evidence="3">The sequence shown here is derived from an EMBL/GenBank/DDBJ whole genome shotgun (WGS) entry which is preliminary data.</text>
</comment>
<sequence length="306" mass="32698">MSIRRAPTCRTVEILVLWLAVYHDRRVSGNQHRTSPMNFAPVRLLGLCAALIYSAGAAGAQPVTECLVQANEIARIGAAARGVLAQVLVERADRVAHDQVLAELEASEEEAQLDLARLRVGSDIAVRLARAKAETAELNARRLTTLVKRNLVPKSEQEAAILAAQSARLEEEEAIYQIEVAKVQLAAALAARERKRVRAPFKGVVTDTLMSAGELYNEQAPIIVLARIDPLHVEAYLPAARRADVAVGQTGEVTLETGNTVAATLAVIDPVLDAATGTFGVRLELPNPEGAILAGQSCTLRLAGSD</sequence>
<keyword evidence="4" id="KW-1185">Reference proteome</keyword>
<evidence type="ECO:0000259" key="2">
    <source>
        <dbReference type="Pfam" id="PF25954"/>
    </source>
</evidence>
<dbReference type="PANTHER" id="PTHR30469:SF15">
    <property type="entry name" value="HLYD FAMILY OF SECRETION PROTEINS"/>
    <property type="match status" value="1"/>
</dbReference>
<dbReference type="Gene3D" id="1.10.287.470">
    <property type="entry name" value="Helix hairpin bin"/>
    <property type="match status" value="1"/>
</dbReference>
<evidence type="ECO:0000256" key="1">
    <source>
        <dbReference type="ARBA" id="ARBA00009477"/>
    </source>
</evidence>
<dbReference type="Gene3D" id="2.40.50.100">
    <property type="match status" value="1"/>
</dbReference>
<reference evidence="3 4" key="1">
    <citation type="submission" date="2018-09" db="EMBL/GenBank/DDBJ databases">
        <title>Roseovarius spongiae sp. nov., isolated from a marine sponge.</title>
        <authorList>
            <person name="Zhuang L."/>
            <person name="Luo L."/>
        </authorList>
    </citation>
    <scope>NUCLEOTIDE SEQUENCE [LARGE SCALE GENOMIC DNA]</scope>
    <source>
        <strain evidence="3 4">HN-E21</strain>
    </source>
</reference>
<dbReference type="InterPro" id="IPR058792">
    <property type="entry name" value="Beta-barrel_RND_2"/>
</dbReference>
<comment type="similarity">
    <text evidence="1">Belongs to the membrane fusion protein (MFP) (TC 8.A.1) family.</text>
</comment>
<gene>
    <name evidence="3" type="ORF">D6850_14835</name>
</gene>
<protein>
    <submittedName>
        <fullName evidence="3">Efflux RND transporter periplasmic adaptor subunit</fullName>
    </submittedName>
</protein>
<dbReference type="EMBL" id="RAPE01000004">
    <property type="protein sequence ID" value="RKF13625.1"/>
    <property type="molecule type" value="Genomic_DNA"/>
</dbReference>
<dbReference type="GO" id="GO:1990281">
    <property type="term" value="C:efflux pump complex"/>
    <property type="evidence" value="ECO:0007669"/>
    <property type="project" value="TreeGrafter"/>
</dbReference>
<dbReference type="NCBIfam" id="TIGR01730">
    <property type="entry name" value="RND_mfp"/>
    <property type="match status" value="1"/>
</dbReference>
<evidence type="ECO:0000313" key="3">
    <source>
        <dbReference type="EMBL" id="RKF13625.1"/>
    </source>
</evidence>
<dbReference type="PANTHER" id="PTHR30469">
    <property type="entry name" value="MULTIDRUG RESISTANCE PROTEIN MDTA"/>
    <property type="match status" value="1"/>
</dbReference>
<accession>A0A3A8ARW2</accession>
<dbReference type="InterPro" id="IPR006143">
    <property type="entry name" value="RND_pump_MFP"/>
</dbReference>
<dbReference type="OrthoDB" id="9791520at2"/>
<dbReference type="Gene3D" id="2.40.30.170">
    <property type="match status" value="1"/>
</dbReference>
<evidence type="ECO:0000313" key="4">
    <source>
        <dbReference type="Proteomes" id="UP000281128"/>
    </source>
</evidence>
<dbReference type="Pfam" id="PF25954">
    <property type="entry name" value="Beta-barrel_RND_2"/>
    <property type="match status" value="1"/>
</dbReference>
<organism evidence="3 4">
    <name type="scientific">Roseovarius spongiae</name>
    <dbReference type="NCBI Taxonomy" id="2320272"/>
    <lineage>
        <taxon>Bacteria</taxon>
        <taxon>Pseudomonadati</taxon>
        <taxon>Pseudomonadota</taxon>
        <taxon>Alphaproteobacteria</taxon>
        <taxon>Rhodobacterales</taxon>
        <taxon>Roseobacteraceae</taxon>
        <taxon>Roseovarius</taxon>
    </lineage>
</organism>
<dbReference type="Proteomes" id="UP000281128">
    <property type="component" value="Unassembled WGS sequence"/>
</dbReference>
<name>A0A3A8ARW2_9RHOB</name>
<dbReference type="GO" id="GO:0015562">
    <property type="term" value="F:efflux transmembrane transporter activity"/>
    <property type="evidence" value="ECO:0007669"/>
    <property type="project" value="TreeGrafter"/>
</dbReference>
<feature type="domain" description="CusB-like beta-barrel" evidence="2">
    <location>
        <begin position="233"/>
        <end position="304"/>
    </location>
</feature>
<dbReference type="AlphaFoldDB" id="A0A3A8ARW2"/>